<evidence type="ECO:0000313" key="2">
    <source>
        <dbReference type="EMBL" id="URE24671.1"/>
    </source>
</evidence>
<name>A0A9E7GZG7_9LILI</name>
<accession>A0A9E7GZG7</accession>
<organism evidence="2 3">
    <name type="scientific">Musa troglodytarum</name>
    <name type="common">fe'i banana</name>
    <dbReference type="NCBI Taxonomy" id="320322"/>
    <lineage>
        <taxon>Eukaryota</taxon>
        <taxon>Viridiplantae</taxon>
        <taxon>Streptophyta</taxon>
        <taxon>Embryophyta</taxon>
        <taxon>Tracheophyta</taxon>
        <taxon>Spermatophyta</taxon>
        <taxon>Magnoliopsida</taxon>
        <taxon>Liliopsida</taxon>
        <taxon>Zingiberales</taxon>
        <taxon>Musaceae</taxon>
        <taxon>Musa</taxon>
    </lineage>
</organism>
<proteinExistence type="predicted"/>
<feature type="region of interest" description="Disordered" evidence="1">
    <location>
        <begin position="70"/>
        <end position="92"/>
    </location>
</feature>
<dbReference type="Proteomes" id="UP001055439">
    <property type="component" value="Chromosome 8"/>
</dbReference>
<gene>
    <name evidence="2" type="ORF">MUK42_35008</name>
</gene>
<evidence type="ECO:0000313" key="3">
    <source>
        <dbReference type="Proteomes" id="UP001055439"/>
    </source>
</evidence>
<reference evidence="2" key="1">
    <citation type="submission" date="2022-05" db="EMBL/GenBank/DDBJ databases">
        <title>The Musa troglodytarum L. genome provides insights into the mechanism of non-climacteric behaviour and enrichment of carotenoids.</title>
        <authorList>
            <person name="Wang J."/>
        </authorList>
    </citation>
    <scope>NUCLEOTIDE SEQUENCE</scope>
    <source>
        <tissue evidence="2">Leaf</tissue>
    </source>
</reference>
<dbReference type="AlphaFoldDB" id="A0A9E7GZG7"/>
<protein>
    <submittedName>
        <fullName evidence="2">Basic region leucine zipper</fullName>
    </submittedName>
</protein>
<keyword evidence="3" id="KW-1185">Reference proteome</keyword>
<sequence length="92" mass="10177">MEPRLRRRLLMAGNGVSNPRRAMHDTRRPSVIGDMPSRAHTVTGCAGICELLKAPLSLSLSLESSVLINKRRKQHRSGVSHRRASLPPFPSV</sequence>
<dbReference type="OrthoDB" id="1435597at2759"/>
<dbReference type="EMBL" id="CP097510">
    <property type="protein sequence ID" value="URE24671.1"/>
    <property type="molecule type" value="Genomic_DNA"/>
</dbReference>
<evidence type="ECO:0000256" key="1">
    <source>
        <dbReference type="SAM" id="MobiDB-lite"/>
    </source>
</evidence>
<feature type="region of interest" description="Disordered" evidence="1">
    <location>
        <begin position="1"/>
        <end position="35"/>
    </location>
</feature>
<feature type="compositionally biased region" description="Basic residues" evidence="1">
    <location>
        <begin position="70"/>
        <end position="84"/>
    </location>
</feature>